<feature type="transmembrane region" description="Helical" evidence="1">
    <location>
        <begin position="153"/>
        <end position="174"/>
    </location>
</feature>
<evidence type="ECO:0000313" key="3">
    <source>
        <dbReference type="Proteomes" id="UP001139157"/>
    </source>
</evidence>
<accession>A0A9X2E938</accession>
<name>A0A9X2E938_9NOCA</name>
<feature type="transmembrane region" description="Helical" evidence="1">
    <location>
        <begin position="7"/>
        <end position="26"/>
    </location>
</feature>
<feature type="transmembrane region" description="Helical" evidence="1">
    <location>
        <begin position="195"/>
        <end position="216"/>
    </location>
</feature>
<gene>
    <name evidence="2" type="ORF">NDR86_09855</name>
</gene>
<dbReference type="RefSeq" id="WP_251910826.1">
    <property type="nucleotide sequence ID" value="NZ_JAMRXG010000003.1"/>
</dbReference>
<feature type="transmembrane region" description="Helical" evidence="1">
    <location>
        <begin position="228"/>
        <end position="253"/>
    </location>
</feature>
<feature type="transmembrane region" description="Helical" evidence="1">
    <location>
        <begin position="72"/>
        <end position="93"/>
    </location>
</feature>
<sequence length="273" mass="29624">MGMGTFAVIHFAALAVSAAVLLWLLWPSERSGPRLLRRWGVPDPTEEQGRIVRTYLRNRRVLYVVFLVLPGYWFGGLCWILIALLLAELIAMIRPVRGRFRVATLTRRSIGDMLPTWMIAVHLTAVALAVCGVLLTSAAETSATGPATAGEPWISVAAAVGSTGVVYAVAWLAIARPAMGDVAVDTALRLRSARVMTGLGTMAAATLLADALWGLANLRRSGKEMPDWVAWIGPQAIPFALVTLLLGLVAWWFMVRVRVLRTGADSKRTVCHD</sequence>
<evidence type="ECO:0000313" key="2">
    <source>
        <dbReference type="EMBL" id="MCM6773773.1"/>
    </source>
</evidence>
<comment type="caution">
    <text evidence="2">The sequence shown here is derived from an EMBL/GenBank/DDBJ whole genome shotgun (WGS) entry which is preliminary data.</text>
</comment>
<feature type="transmembrane region" description="Helical" evidence="1">
    <location>
        <begin position="114"/>
        <end position="138"/>
    </location>
</feature>
<dbReference type="AlphaFoldDB" id="A0A9X2E938"/>
<organism evidence="2 3">
    <name type="scientific">Nocardia pulmonis</name>
    <dbReference type="NCBI Taxonomy" id="2951408"/>
    <lineage>
        <taxon>Bacteria</taxon>
        <taxon>Bacillati</taxon>
        <taxon>Actinomycetota</taxon>
        <taxon>Actinomycetes</taxon>
        <taxon>Mycobacteriales</taxon>
        <taxon>Nocardiaceae</taxon>
        <taxon>Nocardia</taxon>
    </lineage>
</organism>
<keyword evidence="3" id="KW-1185">Reference proteome</keyword>
<dbReference type="EMBL" id="JAMRXG010000003">
    <property type="protein sequence ID" value="MCM6773773.1"/>
    <property type="molecule type" value="Genomic_DNA"/>
</dbReference>
<keyword evidence="1" id="KW-1133">Transmembrane helix</keyword>
<protein>
    <submittedName>
        <fullName evidence="2">Uncharacterized protein</fullName>
    </submittedName>
</protein>
<evidence type="ECO:0000256" key="1">
    <source>
        <dbReference type="SAM" id="Phobius"/>
    </source>
</evidence>
<keyword evidence="1" id="KW-0812">Transmembrane</keyword>
<reference evidence="2" key="1">
    <citation type="submission" date="2022-06" db="EMBL/GenBank/DDBJ databases">
        <title>Novel species in genus nocardia.</title>
        <authorList>
            <person name="Li F."/>
        </authorList>
    </citation>
    <scope>NUCLEOTIDE SEQUENCE</scope>
    <source>
        <strain evidence="2">CDC141</strain>
    </source>
</reference>
<dbReference type="Proteomes" id="UP001139157">
    <property type="component" value="Unassembled WGS sequence"/>
</dbReference>
<proteinExistence type="predicted"/>
<keyword evidence="1" id="KW-0472">Membrane</keyword>